<dbReference type="EMBL" id="CP143787">
    <property type="protein sequence ID" value="WVN88862.1"/>
    <property type="molecule type" value="Genomic_DNA"/>
</dbReference>
<dbReference type="Gene3D" id="1.10.260.40">
    <property type="entry name" value="lambda repressor-like DNA-binding domains"/>
    <property type="match status" value="1"/>
</dbReference>
<evidence type="ECO:0000313" key="4">
    <source>
        <dbReference type="EMBL" id="WVN88862.1"/>
    </source>
</evidence>
<dbReference type="SUPFAM" id="SSF55234">
    <property type="entry name" value="Cyanase C-terminal domain"/>
    <property type="match status" value="1"/>
</dbReference>
<dbReference type="OrthoDB" id="10019422at2759"/>
<dbReference type="GO" id="GO:0008824">
    <property type="term" value="F:cyanate hydratase activity"/>
    <property type="evidence" value="ECO:0007669"/>
    <property type="project" value="UniProtKB-UniRule"/>
</dbReference>
<keyword evidence="5" id="KW-1185">Reference proteome</keyword>
<evidence type="ECO:0000256" key="1">
    <source>
        <dbReference type="ARBA" id="ARBA00003561"/>
    </source>
</evidence>
<proteinExistence type="inferred from homology"/>
<dbReference type="SMART" id="SM01116">
    <property type="entry name" value="Cyanate_lyase"/>
    <property type="match status" value="1"/>
</dbReference>
<evidence type="ECO:0000313" key="5">
    <source>
        <dbReference type="Proteomes" id="UP000094043"/>
    </source>
</evidence>
<dbReference type="InterPro" id="IPR010982">
    <property type="entry name" value="Lambda_DNA-bd_dom_sf"/>
</dbReference>
<dbReference type="InterPro" id="IPR048564">
    <property type="entry name" value="CYNS_N"/>
</dbReference>
<dbReference type="CDD" id="cd00559">
    <property type="entry name" value="Cyanase_C"/>
    <property type="match status" value="1"/>
</dbReference>
<dbReference type="EC" id="4.2.1.104" evidence="3"/>
<accession>A0A1E3IC18</accession>
<dbReference type="Proteomes" id="UP000094043">
    <property type="component" value="Chromosome 4"/>
</dbReference>
<comment type="catalytic activity">
    <reaction evidence="3">
        <text>cyanate + hydrogencarbonate + 3 H(+) = NH4(+) + 2 CO2</text>
        <dbReference type="Rhea" id="RHEA:11120"/>
        <dbReference type="ChEBI" id="CHEBI:15378"/>
        <dbReference type="ChEBI" id="CHEBI:16526"/>
        <dbReference type="ChEBI" id="CHEBI:17544"/>
        <dbReference type="ChEBI" id="CHEBI:28938"/>
        <dbReference type="ChEBI" id="CHEBI:29195"/>
        <dbReference type="EC" id="4.2.1.104"/>
    </reaction>
</comment>
<dbReference type="SUPFAM" id="SSF47413">
    <property type="entry name" value="lambda repressor-like DNA-binding domains"/>
    <property type="match status" value="1"/>
</dbReference>
<feature type="active site" evidence="3">
    <location>
        <position position="144"/>
    </location>
</feature>
<comment type="similarity">
    <text evidence="3">Belongs to the cyanase family.</text>
</comment>
<dbReference type="InterPro" id="IPR036581">
    <property type="entry name" value="Cyanate_lyase_C_sf"/>
</dbReference>
<dbReference type="PANTHER" id="PTHR34186:SF2">
    <property type="entry name" value="CYANATE HYDRATASE"/>
    <property type="match status" value="1"/>
</dbReference>
<dbReference type="VEuPathDB" id="FungiDB:L203_04475"/>
<protein>
    <recommendedName>
        <fullName evidence="3">Cyanate hydratase</fullName>
        <shortName evidence="3">Cyanase</shortName>
        <ecNumber evidence="3">4.2.1.104</ecNumber>
    </recommendedName>
    <alternativeName>
        <fullName evidence="3">Cyanate hydrolase</fullName>
    </alternativeName>
    <alternativeName>
        <fullName evidence="3">Cyanate lyase</fullName>
    </alternativeName>
</protein>
<dbReference type="Pfam" id="PF21291">
    <property type="entry name" value="CYNS_N"/>
    <property type="match status" value="1"/>
</dbReference>
<dbReference type="InterPro" id="IPR008076">
    <property type="entry name" value="Cyanase"/>
</dbReference>
<dbReference type="HAMAP" id="MF_00535">
    <property type="entry name" value="Cyanate_hydrat"/>
    <property type="match status" value="1"/>
</dbReference>
<dbReference type="InterPro" id="IPR003712">
    <property type="entry name" value="Cyanate_lyase_C"/>
</dbReference>
<dbReference type="Pfam" id="PF02560">
    <property type="entry name" value="Cyanate_lyase"/>
    <property type="match status" value="1"/>
</dbReference>
<dbReference type="GO" id="GO:0003677">
    <property type="term" value="F:DNA binding"/>
    <property type="evidence" value="ECO:0007669"/>
    <property type="project" value="InterPro"/>
</dbReference>
<keyword evidence="2 3" id="KW-0456">Lyase</keyword>
<name>A0A1E3IC18_9TREE</name>
<reference evidence="4" key="2">
    <citation type="journal article" date="2022" name="Elife">
        <title>Obligate sexual reproduction of a homothallic fungus closely related to the Cryptococcus pathogenic species complex.</title>
        <authorList>
            <person name="Passer A.R."/>
            <person name="Clancey S.A."/>
            <person name="Shea T."/>
            <person name="David-Palma M."/>
            <person name="Averette A.F."/>
            <person name="Boekhout T."/>
            <person name="Porcel B.M."/>
            <person name="Nowrousian M."/>
            <person name="Cuomo C.A."/>
            <person name="Sun S."/>
            <person name="Heitman J."/>
            <person name="Coelho M.A."/>
        </authorList>
    </citation>
    <scope>NUCLEOTIDE SEQUENCE</scope>
    <source>
        <strain evidence="4">CBS 7841</strain>
    </source>
</reference>
<gene>
    <name evidence="3" type="primary">cyn1</name>
    <name evidence="4" type="ORF">L203_104076</name>
</gene>
<reference evidence="4" key="3">
    <citation type="submission" date="2024-01" db="EMBL/GenBank/DDBJ databases">
        <authorList>
            <person name="Coelho M.A."/>
            <person name="David-Palma M."/>
            <person name="Shea T."/>
            <person name="Sun S."/>
            <person name="Cuomo C.A."/>
            <person name="Heitman J."/>
        </authorList>
    </citation>
    <scope>NUCLEOTIDE SEQUENCE</scope>
    <source>
        <strain evidence="4">CBS 7841</strain>
    </source>
</reference>
<dbReference type="PIRSF" id="PIRSF001263">
    <property type="entry name" value="Cyanate_hydratas"/>
    <property type="match status" value="1"/>
</dbReference>
<feature type="active site" evidence="3">
    <location>
        <position position="118"/>
    </location>
</feature>
<reference evidence="4" key="1">
    <citation type="submission" date="2016-06" db="EMBL/GenBank/DDBJ databases">
        <authorList>
            <person name="Cuomo C."/>
            <person name="Litvintseva A."/>
            <person name="Heitman J."/>
            <person name="Chen Y."/>
            <person name="Sun S."/>
            <person name="Springer D."/>
            <person name="Dromer F."/>
            <person name="Young S."/>
            <person name="Zeng Q."/>
            <person name="Chapman S."/>
            <person name="Gujja S."/>
            <person name="Saif S."/>
            <person name="Birren B."/>
        </authorList>
    </citation>
    <scope>NUCLEOTIDE SEQUENCE</scope>
    <source>
        <strain evidence="4">CBS 7841</strain>
    </source>
</reference>
<evidence type="ECO:0000256" key="3">
    <source>
        <dbReference type="HAMAP-Rule" id="MF_03139"/>
    </source>
</evidence>
<comment type="function">
    <text evidence="1 3">Catalyzes the reaction of cyanate with bicarbonate to produce ammonia and carbon dioxide.</text>
</comment>
<dbReference type="PANTHER" id="PTHR34186">
    <property type="entry name" value="CYANATE HYDRATASE"/>
    <property type="match status" value="1"/>
</dbReference>
<dbReference type="Gene3D" id="3.30.1160.10">
    <property type="entry name" value="Cyanate lyase, C-terminal domain"/>
    <property type="match status" value="1"/>
</dbReference>
<feature type="active site" evidence="3">
    <location>
        <position position="121"/>
    </location>
</feature>
<dbReference type="PRINTS" id="PR01693">
    <property type="entry name" value="CYANASE"/>
</dbReference>
<evidence type="ECO:0000256" key="2">
    <source>
        <dbReference type="ARBA" id="ARBA00023239"/>
    </source>
</evidence>
<dbReference type="AlphaFoldDB" id="A0A1E3IC18"/>
<organism evidence="4 5">
    <name type="scientific">Cryptococcus depauperatus CBS 7841</name>
    <dbReference type="NCBI Taxonomy" id="1295531"/>
    <lineage>
        <taxon>Eukaryota</taxon>
        <taxon>Fungi</taxon>
        <taxon>Dikarya</taxon>
        <taxon>Basidiomycota</taxon>
        <taxon>Agaricomycotina</taxon>
        <taxon>Tremellomycetes</taxon>
        <taxon>Tremellales</taxon>
        <taxon>Cryptococcaceae</taxon>
        <taxon>Cryptococcus</taxon>
    </lineage>
</organism>
<sequence length="183" mass="20496">MTFDLPYHCKGLLAAKQESGLTFDQLAQKIGKPEVWTTALFYGQASTDEATARAILEALDFEETIRTYNADRESHNRFFAPRVLRGLVGKEDGNLGVKGLTIRGGTWEVPPKDPVLYRLYEVLVVYGLSYKALIQEKFGDGIMSAIDFRTSLERKPDPKGDRVVITMDGKFLPYSNPSAWEGN</sequence>